<feature type="region of interest" description="Disordered" evidence="1">
    <location>
        <begin position="1"/>
        <end position="41"/>
    </location>
</feature>
<keyword evidence="2" id="KW-0812">Transmembrane</keyword>
<sequence>MSATNNVPEKQVAHHDDLPIMSAPPDYASAAQDGGGPNQAAKITPLRELRAKPGPEPEWVECPFCKETSTVRRVSEPSDEAKCLSICCCGLGIVWFFVFGLLLNVDIHCASCDKHLVTIAPDDEVQIVRVPNQRVPPSMSTTSPR</sequence>
<dbReference type="AlphaFoldDB" id="A0A1S7ULY5"/>
<dbReference type="OrthoDB" id="5599753at2759"/>
<accession>A0A1S7ULY5</accession>
<evidence type="ECO:0000259" key="3">
    <source>
        <dbReference type="Pfam" id="PF10601"/>
    </source>
</evidence>
<evidence type="ECO:0000256" key="2">
    <source>
        <dbReference type="SAM" id="Phobius"/>
    </source>
</evidence>
<keyword evidence="2" id="KW-1133">Transmembrane helix</keyword>
<organism evidence="4">
    <name type="scientific">Rosellinia necatrix</name>
    <name type="common">White root-rot fungus</name>
    <dbReference type="NCBI Taxonomy" id="77044"/>
    <lineage>
        <taxon>Eukaryota</taxon>
        <taxon>Fungi</taxon>
        <taxon>Dikarya</taxon>
        <taxon>Ascomycota</taxon>
        <taxon>Pezizomycotina</taxon>
        <taxon>Sordariomycetes</taxon>
        <taxon>Xylariomycetidae</taxon>
        <taxon>Xylariales</taxon>
        <taxon>Xylariaceae</taxon>
        <taxon>Rosellinia</taxon>
    </lineage>
</organism>
<dbReference type="Pfam" id="PF10601">
    <property type="entry name" value="zf-LITAF-like"/>
    <property type="match status" value="1"/>
</dbReference>
<feature type="domain" description="LITAF" evidence="3">
    <location>
        <begin position="55"/>
        <end position="117"/>
    </location>
</feature>
<dbReference type="EMBL" id="DF977452">
    <property type="protein sequence ID" value="GAP84353.2"/>
    <property type="molecule type" value="Genomic_DNA"/>
</dbReference>
<name>A0A1S7ULY5_ROSNE</name>
<keyword evidence="5" id="KW-1185">Reference proteome</keyword>
<feature type="transmembrane region" description="Helical" evidence="2">
    <location>
        <begin position="83"/>
        <end position="103"/>
    </location>
</feature>
<reference evidence="4" key="1">
    <citation type="submission" date="2016-03" db="EMBL/GenBank/DDBJ databases">
        <title>Draft genome sequence of Rosellinia necatrix.</title>
        <authorList>
            <person name="Kanematsu S."/>
        </authorList>
    </citation>
    <scope>NUCLEOTIDE SEQUENCE [LARGE SCALE GENOMIC DNA]</scope>
    <source>
        <strain evidence="4">W97</strain>
    </source>
</reference>
<gene>
    <name evidence="4" type="ORF">SAMD00023353_0701710</name>
</gene>
<evidence type="ECO:0000256" key="1">
    <source>
        <dbReference type="SAM" id="MobiDB-lite"/>
    </source>
</evidence>
<dbReference type="Proteomes" id="UP000054516">
    <property type="component" value="Unassembled WGS sequence"/>
</dbReference>
<keyword evidence="2" id="KW-0472">Membrane</keyword>
<dbReference type="InterPro" id="IPR006629">
    <property type="entry name" value="LITAF"/>
</dbReference>
<evidence type="ECO:0000313" key="4">
    <source>
        <dbReference type="EMBL" id="GAP84353.2"/>
    </source>
</evidence>
<evidence type="ECO:0000313" key="5">
    <source>
        <dbReference type="Proteomes" id="UP000054516"/>
    </source>
</evidence>
<proteinExistence type="predicted"/>
<protein>
    <recommendedName>
        <fullName evidence="3">LITAF domain-containing protein</fullName>
    </recommendedName>
</protein>
<dbReference type="STRING" id="77044.A0A1S7ULY5"/>